<sequence length="264" mass="27704">MINAVAKVPAVTLGFWIIKILATTLGETAGDTVSMSWLGETTATAGQSGFNGYVVGTAIFGAALAILAFFQIRAQRFHPWLYWATIIASTTAGTTLADFATRSLGIGYPGGSLLLLTLVIGSLFVWHRTLGTISAASVHTREAELFYWITITFSQTLGTALGDWVADGALGYLGAAAIFGGALALLAVAHYATNISKPLLFWSAFVLTRPLGAVVGDFLDKPVAHGGLELSRLAASAVLATAIVLLVTLLPQRPETVTAQEHLN</sequence>
<protein>
    <recommendedName>
        <fullName evidence="4">Membrane-anchored protein</fullName>
    </recommendedName>
</protein>
<feature type="transmembrane region" description="Helical" evidence="1">
    <location>
        <begin position="81"/>
        <end position="100"/>
    </location>
</feature>
<keyword evidence="1" id="KW-0472">Membrane</keyword>
<keyword evidence="1" id="KW-0812">Transmembrane</keyword>
<name>A0A6I4T1H4_9SPHN</name>
<evidence type="ECO:0000256" key="1">
    <source>
        <dbReference type="SAM" id="Phobius"/>
    </source>
</evidence>
<keyword evidence="3" id="KW-1185">Reference proteome</keyword>
<feature type="transmembrane region" description="Helical" evidence="1">
    <location>
        <begin position="145"/>
        <end position="166"/>
    </location>
</feature>
<feature type="transmembrane region" description="Helical" evidence="1">
    <location>
        <begin position="106"/>
        <end position="125"/>
    </location>
</feature>
<feature type="transmembrane region" description="Helical" evidence="1">
    <location>
        <begin position="199"/>
        <end position="219"/>
    </location>
</feature>
<proteinExistence type="predicted"/>
<reference evidence="2 3" key="1">
    <citation type="submission" date="2019-12" db="EMBL/GenBank/DDBJ databases">
        <title>Genomic-based taxomic classification of the family Erythrobacteraceae.</title>
        <authorList>
            <person name="Xu L."/>
        </authorList>
    </citation>
    <scope>NUCLEOTIDE SEQUENCE [LARGE SCALE GENOMIC DNA]</scope>
    <source>
        <strain evidence="2 3">LMG 29518</strain>
    </source>
</reference>
<evidence type="ECO:0008006" key="4">
    <source>
        <dbReference type="Google" id="ProtNLM"/>
    </source>
</evidence>
<feature type="transmembrane region" description="Helical" evidence="1">
    <location>
        <begin position="172"/>
        <end position="192"/>
    </location>
</feature>
<comment type="caution">
    <text evidence="2">The sequence shown here is derived from an EMBL/GenBank/DDBJ whole genome shotgun (WGS) entry which is preliminary data.</text>
</comment>
<dbReference type="OrthoDB" id="9794709at2"/>
<feature type="transmembrane region" description="Helical" evidence="1">
    <location>
        <begin position="50"/>
        <end position="69"/>
    </location>
</feature>
<dbReference type="AlphaFoldDB" id="A0A6I4T1H4"/>
<gene>
    <name evidence="2" type="ORF">GRI91_03350</name>
</gene>
<dbReference type="InterPro" id="IPR007136">
    <property type="entry name" value="DUF347"/>
</dbReference>
<feature type="transmembrane region" description="Helical" evidence="1">
    <location>
        <begin position="231"/>
        <end position="250"/>
    </location>
</feature>
<dbReference type="Proteomes" id="UP000438476">
    <property type="component" value="Unassembled WGS sequence"/>
</dbReference>
<accession>A0A6I4T1H4</accession>
<evidence type="ECO:0000313" key="2">
    <source>
        <dbReference type="EMBL" id="MXO64786.1"/>
    </source>
</evidence>
<keyword evidence="1" id="KW-1133">Transmembrane helix</keyword>
<dbReference type="Pfam" id="PF03988">
    <property type="entry name" value="DUF347"/>
    <property type="match status" value="4"/>
</dbReference>
<organism evidence="2 3">
    <name type="scientific">Altericroceibacterium endophyticum</name>
    <dbReference type="NCBI Taxonomy" id="1808508"/>
    <lineage>
        <taxon>Bacteria</taxon>
        <taxon>Pseudomonadati</taxon>
        <taxon>Pseudomonadota</taxon>
        <taxon>Alphaproteobacteria</taxon>
        <taxon>Sphingomonadales</taxon>
        <taxon>Erythrobacteraceae</taxon>
        <taxon>Altericroceibacterium</taxon>
    </lineage>
</organism>
<dbReference type="EMBL" id="WTYT01000001">
    <property type="protein sequence ID" value="MXO64786.1"/>
    <property type="molecule type" value="Genomic_DNA"/>
</dbReference>
<evidence type="ECO:0000313" key="3">
    <source>
        <dbReference type="Proteomes" id="UP000438476"/>
    </source>
</evidence>